<comment type="similarity">
    <text evidence="2">Belongs to the cytochrome P450 family.</text>
</comment>
<evidence type="ECO:0000256" key="1">
    <source>
        <dbReference type="ARBA" id="ARBA00004370"/>
    </source>
</evidence>
<dbReference type="SUPFAM" id="SSF48264">
    <property type="entry name" value="Cytochrome P450"/>
    <property type="match status" value="1"/>
</dbReference>
<sequence>MLPGFSTSCIEMVKKWEMLIGSKESYELDVWPELQNLTADVSMVLYEALRLYSGVILVRQTNKRVKLGNFSFAPGVQLALPMLLIQRDPELWGDDADEFKPERFSGGLSNASKHQMASLPFGGGAKDLSWPKLCIDGS</sequence>
<keyword evidence="7" id="KW-0560">Oxidoreductase</keyword>
<keyword evidence="8" id="KW-0408">Iron</keyword>
<evidence type="ECO:0000256" key="3">
    <source>
        <dbReference type="ARBA" id="ARBA00022617"/>
    </source>
</evidence>
<evidence type="ECO:0000256" key="9">
    <source>
        <dbReference type="ARBA" id="ARBA00023033"/>
    </source>
</evidence>
<accession>A0A3S3NZD3</accession>
<keyword evidence="12" id="KW-1185">Reference proteome</keyword>
<dbReference type="GO" id="GO:0005506">
    <property type="term" value="F:iron ion binding"/>
    <property type="evidence" value="ECO:0007669"/>
    <property type="project" value="InterPro"/>
</dbReference>
<dbReference type="GO" id="GO:0020037">
    <property type="term" value="F:heme binding"/>
    <property type="evidence" value="ECO:0007669"/>
    <property type="project" value="InterPro"/>
</dbReference>
<dbReference type="AlphaFoldDB" id="A0A3S3NZD3"/>
<evidence type="ECO:0000256" key="6">
    <source>
        <dbReference type="ARBA" id="ARBA00022989"/>
    </source>
</evidence>
<dbReference type="GO" id="GO:0004497">
    <property type="term" value="F:monooxygenase activity"/>
    <property type="evidence" value="ECO:0007669"/>
    <property type="project" value="UniProtKB-KW"/>
</dbReference>
<dbReference type="InterPro" id="IPR050665">
    <property type="entry name" value="Cytochrome_P450_Monooxygen"/>
</dbReference>
<dbReference type="Pfam" id="PF00067">
    <property type="entry name" value="p450"/>
    <property type="match status" value="1"/>
</dbReference>
<dbReference type="PANTHER" id="PTHR24282:SF255">
    <property type="entry name" value="CYTOCHROME P450 72A11-RELATED"/>
    <property type="match status" value="1"/>
</dbReference>
<name>A0A3S3NZD3_9MAGN</name>
<evidence type="ECO:0000256" key="8">
    <source>
        <dbReference type="ARBA" id="ARBA00023004"/>
    </source>
</evidence>
<evidence type="ECO:0000313" key="11">
    <source>
        <dbReference type="EMBL" id="RWR97373.1"/>
    </source>
</evidence>
<keyword evidence="6" id="KW-1133">Transmembrane helix</keyword>
<dbReference type="InterPro" id="IPR001128">
    <property type="entry name" value="Cyt_P450"/>
</dbReference>
<comment type="caution">
    <text evidence="11">The sequence shown here is derived from an EMBL/GenBank/DDBJ whole genome shotgun (WGS) entry which is preliminary data.</text>
</comment>
<dbReference type="STRING" id="337451.A0A3S3NZD3"/>
<evidence type="ECO:0000313" key="12">
    <source>
        <dbReference type="Proteomes" id="UP000283530"/>
    </source>
</evidence>
<dbReference type="PANTHER" id="PTHR24282">
    <property type="entry name" value="CYTOCHROME P450 FAMILY MEMBER"/>
    <property type="match status" value="1"/>
</dbReference>
<comment type="subcellular location">
    <subcellularLocation>
        <location evidence="1">Membrane</location>
    </subcellularLocation>
</comment>
<dbReference type="OrthoDB" id="1470350at2759"/>
<keyword evidence="3" id="KW-0349">Heme</keyword>
<dbReference type="GO" id="GO:0016020">
    <property type="term" value="C:membrane"/>
    <property type="evidence" value="ECO:0007669"/>
    <property type="project" value="UniProtKB-SubCell"/>
</dbReference>
<keyword evidence="5" id="KW-0479">Metal-binding</keyword>
<dbReference type="Gene3D" id="1.10.630.10">
    <property type="entry name" value="Cytochrome P450"/>
    <property type="match status" value="1"/>
</dbReference>
<reference evidence="11 12" key="1">
    <citation type="journal article" date="2019" name="Nat. Plants">
        <title>Stout camphor tree genome fills gaps in understanding of flowering plant genome evolution.</title>
        <authorList>
            <person name="Chaw S.M."/>
            <person name="Liu Y.C."/>
            <person name="Wu Y.W."/>
            <person name="Wang H.Y."/>
            <person name="Lin C.I."/>
            <person name="Wu C.S."/>
            <person name="Ke H.M."/>
            <person name="Chang L.Y."/>
            <person name="Hsu C.Y."/>
            <person name="Yang H.T."/>
            <person name="Sudianto E."/>
            <person name="Hsu M.H."/>
            <person name="Wu K.P."/>
            <person name="Wang L.N."/>
            <person name="Leebens-Mack J.H."/>
            <person name="Tsai I.J."/>
        </authorList>
    </citation>
    <scope>NUCLEOTIDE SEQUENCE [LARGE SCALE GENOMIC DNA]</scope>
    <source>
        <strain evidence="12">cv. Chaw 1501</strain>
        <tissue evidence="11">Young leaves</tissue>
    </source>
</reference>
<evidence type="ECO:0000256" key="7">
    <source>
        <dbReference type="ARBA" id="ARBA00023002"/>
    </source>
</evidence>
<protein>
    <submittedName>
        <fullName evidence="11">Cytochrome P450 CYP72A219</fullName>
    </submittedName>
</protein>
<proteinExistence type="inferred from homology"/>
<dbReference type="Proteomes" id="UP000283530">
    <property type="component" value="Unassembled WGS sequence"/>
</dbReference>
<dbReference type="InterPro" id="IPR036396">
    <property type="entry name" value="Cyt_P450_sf"/>
</dbReference>
<keyword evidence="10" id="KW-0472">Membrane</keyword>
<dbReference type="EMBL" id="QPKB01000013">
    <property type="protein sequence ID" value="RWR97373.1"/>
    <property type="molecule type" value="Genomic_DNA"/>
</dbReference>
<dbReference type="GO" id="GO:0016705">
    <property type="term" value="F:oxidoreductase activity, acting on paired donors, with incorporation or reduction of molecular oxygen"/>
    <property type="evidence" value="ECO:0007669"/>
    <property type="project" value="InterPro"/>
</dbReference>
<keyword evidence="9" id="KW-0503">Monooxygenase</keyword>
<evidence type="ECO:0000256" key="4">
    <source>
        <dbReference type="ARBA" id="ARBA00022692"/>
    </source>
</evidence>
<evidence type="ECO:0000256" key="5">
    <source>
        <dbReference type="ARBA" id="ARBA00022723"/>
    </source>
</evidence>
<evidence type="ECO:0000256" key="10">
    <source>
        <dbReference type="ARBA" id="ARBA00023136"/>
    </source>
</evidence>
<keyword evidence="4" id="KW-0812">Transmembrane</keyword>
<gene>
    <name evidence="11" type="ORF">CKAN_02680200</name>
</gene>
<organism evidence="11 12">
    <name type="scientific">Cinnamomum micranthum f. kanehirae</name>
    <dbReference type="NCBI Taxonomy" id="337451"/>
    <lineage>
        <taxon>Eukaryota</taxon>
        <taxon>Viridiplantae</taxon>
        <taxon>Streptophyta</taxon>
        <taxon>Embryophyta</taxon>
        <taxon>Tracheophyta</taxon>
        <taxon>Spermatophyta</taxon>
        <taxon>Magnoliopsida</taxon>
        <taxon>Magnoliidae</taxon>
        <taxon>Laurales</taxon>
        <taxon>Lauraceae</taxon>
        <taxon>Cinnamomum</taxon>
    </lineage>
</organism>
<evidence type="ECO:0000256" key="2">
    <source>
        <dbReference type="ARBA" id="ARBA00010617"/>
    </source>
</evidence>